<dbReference type="Gene3D" id="3.40.50.300">
    <property type="entry name" value="P-loop containing nucleotide triphosphate hydrolases"/>
    <property type="match status" value="1"/>
</dbReference>
<dbReference type="InterPro" id="IPR053016">
    <property type="entry name" value="CTF18-RFC_complex"/>
</dbReference>
<evidence type="ECO:0000313" key="3">
    <source>
        <dbReference type="EMBL" id="RYR67141.1"/>
    </source>
</evidence>
<keyword evidence="2" id="KW-0539">Nucleus</keyword>
<comment type="caution">
    <text evidence="3">The sequence shown here is derived from an EMBL/GenBank/DDBJ whole genome shotgun (WGS) entry which is preliminary data.</text>
</comment>
<reference evidence="3 4" key="1">
    <citation type="submission" date="2019-01" db="EMBL/GenBank/DDBJ databases">
        <title>Sequencing of cultivated peanut Arachis hypogaea provides insights into genome evolution and oil improvement.</title>
        <authorList>
            <person name="Chen X."/>
        </authorList>
    </citation>
    <scope>NUCLEOTIDE SEQUENCE [LARGE SCALE GENOMIC DNA]</scope>
    <source>
        <strain evidence="4">cv. Fuhuasheng</strain>
        <tissue evidence="3">Leaves</tissue>
    </source>
</reference>
<dbReference type="PANTHER" id="PTHR46765">
    <property type="entry name" value="P-LOOP CONTAINING NUCLEOSIDE TRIPHOSPHATE HYDROLASES SUPERFAMILY PROTEIN"/>
    <property type="match status" value="1"/>
</dbReference>
<dbReference type="EMBL" id="SDMP01000003">
    <property type="protein sequence ID" value="RYR67141.1"/>
    <property type="molecule type" value="Genomic_DNA"/>
</dbReference>
<dbReference type="Proteomes" id="UP000289738">
    <property type="component" value="Chromosome A03"/>
</dbReference>
<dbReference type="GO" id="GO:0005634">
    <property type="term" value="C:nucleus"/>
    <property type="evidence" value="ECO:0007669"/>
    <property type="project" value="UniProtKB-SubCell"/>
</dbReference>
<name>A0A445DVL7_ARAHY</name>
<dbReference type="PANTHER" id="PTHR46765:SF1">
    <property type="entry name" value="P-LOOP CONTAINING NUCLEOSIDE TRIPHOSPHATE HYDROLASES SUPERFAMILY PROTEIN"/>
    <property type="match status" value="1"/>
</dbReference>
<sequence length="187" mass="21206">METFKSYVFKEPIAACFHGGRDDPIPSPFNPLTDGSTHPIIHVLTSWSKKQKVATDVVKFSAAKRRLSFTSAGVVERDKRKLTVGDGVLEVSLETMEASLEGQSYLDVPATQMVHEQLWADKYAPKSFTELLSDEQTNREVLLWTFLRVKDFYDTWAFLDARVKDAFDLKKTIQEKAIATLSLSPRF</sequence>
<evidence type="ECO:0000256" key="1">
    <source>
        <dbReference type="ARBA" id="ARBA00004123"/>
    </source>
</evidence>
<proteinExistence type="predicted"/>
<evidence type="ECO:0000313" key="4">
    <source>
        <dbReference type="Proteomes" id="UP000289738"/>
    </source>
</evidence>
<dbReference type="STRING" id="3818.A0A445DVL7"/>
<organism evidence="3 4">
    <name type="scientific">Arachis hypogaea</name>
    <name type="common">Peanut</name>
    <dbReference type="NCBI Taxonomy" id="3818"/>
    <lineage>
        <taxon>Eukaryota</taxon>
        <taxon>Viridiplantae</taxon>
        <taxon>Streptophyta</taxon>
        <taxon>Embryophyta</taxon>
        <taxon>Tracheophyta</taxon>
        <taxon>Spermatophyta</taxon>
        <taxon>Magnoliopsida</taxon>
        <taxon>eudicotyledons</taxon>
        <taxon>Gunneridae</taxon>
        <taxon>Pentapetalae</taxon>
        <taxon>rosids</taxon>
        <taxon>fabids</taxon>
        <taxon>Fabales</taxon>
        <taxon>Fabaceae</taxon>
        <taxon>Papilionoideae</taxon>
        <taxon>50 kb inversion clade</taxon>
        <taxon>dalbergioids sensu lato</taxon>
        <taxon>Dalbergieae</taxon>
        <taxon>Pterocarpus clade</taxon>
        <taxon>Arachis</taxon>
    </lineage>
</organism>
<accession>A0A445DVL7</accession>
<evidence type="ECO:0000256" key="2">
    <source>
        <dbReference type="ARBA" id="ARBA00023242"/>
    </source>
</evidence>
<dbReference type="InterPro" id="IPR027417">
    <property type="entry name" value="P-loop_NTPase"/>
</dbReference>
<protein>
    <submittedName>
        <fullName evidence="3">Uncharacterized protein</fullName>
    </submittedName>
</protein>
<dbReference type="AlphaFoldDB" id="A0A445DVL7"/>
<comment type="subcellular location">
    <subcellularLocation>
        <location evidence="1">Nucleus</location>
    </subcellularLocation>
</comment>
<gene>
    <name evidence="3" type="ORF">Ahy_A03g013395</name>
</gene>
<keyword evidence="4" id="KW-1185">Reference proteome</keyword>